<protein>
    <submittedName>
        <fullName evidence="1">Uncharacterized protein</fullName>
    </submittedName>
</protein>
<proteinExistence type="predicted"/>
<gene>
    <name evidence="1" type="ORF">P7K49_018979</name>
</gene>
<dbReference type="EMBL" id="JASSZA010000009">
    <property type="protein sequence ID" value="KAK2101313.1"/>
    <property type="molecule type" value="Genomic_DNA"/>
</dbReference>
<accession>A0ABQ9UW11</accession>
<keyword evidence="2" id="KW-1185">Reference proteome</keyword>
<dbReference type="Proteomes" id="UP001266305">
    <property type="component" value="Unassembled WGS sequence"/>
</dbReference>
<reference evidence="1 2" key="1">
    <citation type="submission" date="2023-05" db="EMBL/GenBank/DDBJ databases">
        <title>B98-5 Cell Line De Novo Hybrid Assembly: An Optical Mapping Approach.</title>
        <authorList>
            <person name="Kananen K."/>
            <person name="Auerbach J.A."/>
            <person name="Kautto E."/>
            <person name="Blachly J.S."/>
        </authorList>
    </citation>
    <scope>NUCLEOTIDE SEQUENCE [LARGE SCALE GENOMIC DNA]</scope>
    <source>
        <strain evidence="1">B95-8</strain>
        <tissue evidence="1">Cell line</tissue>
    </source>
</reference>
<comment type="caution">
    <text evidence="1">The sequence shown here is derived from an EMBL/GenBank/DDBJ whole genome shotgun (WGS) entry which is preliminary data.</text>
</comment>
<sequence>MNGEVKKEACWEVTSTPQLISSVKAWQKLLIYLSTTSSLTQERIPVDSKTLDLLVGKSEMRAETPHFSTLSWGKNCSSVKKLNNLFLVWELMPHQGSISTDPDLECGNDRKWEGRIGGGYKLKDIFRVRIKAFSVCRKLKFHNCNLNQNSFTTFATVLWTGLFSAQGDTDGAVCGWVTPLLIQGPLEPPARSQSHFEFSESYYNFLATFQDMS</sequence>
<evidence type="ECO:0000313" key="1">
    <source>
        <dbReference type="EMBL" id="KAK2101313.1"/>
    </source>
</evidence>
<evidence type="ECO:0000313" key="2">
    <source>
        <dbReference type="Proteomes" id="UP001266305"/>
    </source>
</evidence>
<organism evidence="1 2">
    <name type="scientific">Saguinus oedipus</name>
    <name type="common">Cotton-top tamarin</name>
    <name type="synonym">Oedipomidas oedipus</name>
    <dbReference type="NCBI Taxonomy" id="9490"/>
    <lineage>
        <taxon>Eukaryota</taxon>
        <taxon>Metazoa</taxon>
        <taxon>Chordata</taxon>
        <taxon>Craniata</taxon>
        <taxon>Vertebrata</taxon>
        <taxon>Euteleostomi</taxon>
        <taxon>Mammalia</taxon>
        <taxon>Eutheria</taxon>
        <taxon>Euarchontoglires</taxon>
        <taxon>Primates</taxon>
        <taxon>Haplorrhini</taxon>
        <taxon>Platyrrhini</taxon>
        <taxon>Cebidae</taxon>
        <taxon>Callitrichinae</taxon>
        <taxon>Saguinus</taxon>
    </lineage>
</organism>
<name>A0ABQ9UW11_SAGOE</name>